<reference evidence="1" key="1">
    <citation type="journal article" date="2021" name="Nat. Commun.">
        <title>Genetic determinants of endophytism in the Arabidopsis root mycobiome.</title>
        <authorList>
            <person name="Mesny F."/>
            <person name="Miyauchi S."/>
            <person name="Thiergart T."/>
            <person name="Pickel B."/>
            <person name="Atanasova L."/>
            <person name="Karlsson M."/>
            <person name="Huettel B."/>
            <person name="Barry K.W."/>
            <person name="Haridas S."/>
            <person name="Chen C."/>
            <person name="Bauer D."/>
            <person name="Andreopoulos W."/>
            <person name="Pangilinan J."/>
            <person name="LaButti K."/>
            <person name="Riley R."/>
            <person name="Lipzen A."/>
            <person name="Clum A."/>
            <person name="Drula E."/>
            <person name="Henrissat B."/>
            <person name="Kohler A."/>
            <person name="Grigoriev I.V."/>
            <person name="Martin F.M."/>
            <person name="Hacquard S."/>
        </authorList>
    </citation>
    <scope>NUCLEOTIDE SEQUENCE</scope>
    <source>
        <strain evidence="1">MPI-CAGE-CH-0230</strain>
    </source>
</reference>
<evidence type="ECO:0000313" key="2">
    <source>
        <dbReference type="Proteomes" id="UP000756346"/>
    </source>
</evidence>
<sequence>MARQTDLGMLVCPCQTQARARTCSHTSSFPITPTSQLLGLPDVHHHLHYQHPSNALLLRCGISEL</sequence>
<dbReference type="RefSeq" id="XP_046006529.1">
    <property type="nucleotide sequence ID" value="XM_046155502.1"/>
</dbReference>
<accession>A0A9P8XUB2</accession>
<dbReference type="Proteomes" id="UP000756346">
    <property type="component" value="Unassembled WGS sequence"/>
</dbReference>
<evidence type="ECO:0000313" key="1">
    <source>
        <dbReference type="EMBL" id="KAH7018262.1"/>
    </source>
</evidence>
<proteinExistence type="predicted"/>
<protein>
    <submittedName>
        <fullName evidence="1">Uncharacterized protein</fullName>
    </submittedName>
</protein>
<dbReference type="AlphaFoldDB" id="A0A9P8XUB2"/>
<comment type="caution">
    <text evidence="1">The sequence shown here is derived from an EMBL/GenBank/DDBJ whole genome shotgun (WGS) entry which is preliminary data.</text>
</comment>
<gene>
    <name evidence="1" type="ORF">B0I36DRAFT_335595</name>
</gene>
<organism evidence="1 2">
    <name type="scientific">Microdochium trichocladiopsis</name>
    <dbReference type="NCBI Taxonomy" id="1682393"/>
    <lineage>
        <taxon>Eukaryota</taxon>
        <taxon>Fungi</taxon>
        <taxon>Dikarya</taxon>
        <taxon>Ascomycota</taxon>
        <taxon>Pezizomycotina</taxon>
        <taxon>Sordariomycetes</taxon>
        <taxon>Xylariomycetidae</taxon>
        <taxon>Xylariales</taxon>
        <taxon>Microdochiaceae</taxon>
        <taxon>Microdochium</taxon>
    </lineage>
</organism>
<name>A0A9P8XUB2_9PEZI</name>
<dbReference type="EMBL" id="JAGTJQ010000011">
    <property type="protein sequence ID" value="KAH7018262.1"/>
    <property type="molecule type" value="Genomic_DNA"/>
</dbReference>
<dbReference type="GeneID" id="70185048"/>
<keyword evidence="2" id="KW-1185">Reference proteome</keyword>